<accession>A0ABV6B3S7</accession>
<evidence type="ECO:0000313" key="7">
    <source>
        <dbReference type="EMBL" id="MFB9993892.1"/>
    </source>
</evidence>
<dbReference type="EMBL" id="JBHLYR010000058">
    <property type="protein sequence ID" value="MFB9993892.1"/>
    <property type="molecule type" value="Genomic_DNA"/>
</dbReference>
<keyword evidence="3 5" id="KW-0732">Signal</keyword>
<dbReference type="PROSITE" id="PS01039">
    <property type="entry name" value="SBP_BACTERIAL_3"/>
    <property type="match status" value="1"/>
</dbReference>
<evidence type="ECO:0000256" key="5">
    <source>
        <dbReference type="SAM" id="SignalP"/>
    </source>
</evidence>
<evidence type="ECO:0000259" key="6">
    <source>
        <dbReference type="SMART" id="SM00062"/>
    </source>
</evidence>
<evidence type="ECO:0000313" key="8">
    <source>
        <dbReference type="Proteomes" id="UP001589733"/>
    </source>
</evidence>
<dbReference type="SMART" id="SM00062">
    <property type="entry name" value="PBPb"/>
    <property type="match status" value="1"/>
</dbReference>
<evidence type="ECO:0000256" key="4">
    <source>
        <dbReference type="RuleBase" id="RU003744"/>
    </source>
</evidence>
<feature type="signal peptide" evidence="5">
    <location>
        <begin position="1"/>
        <end position="28"/>
    </location>
</feature>
<organism evidence="7 8">
    <name type="scientific">Deinococcus oregonensis</name>
    <dbReference type="NCBI Taxonomy" id="1805970"/>
    <lineage>
        <taxon>Bacteria</taxon>
        <taxon>Thermotogati</taxon>
        <taxon>Deinococcota</taxon>
        <taxon>Deinococci</taxon>
        <taxon>Deinococcales</taxon>
        <taxon>Deinococcaceae</taxon>
        <taxon>Deinococcus</taxon>
    </lineage>
</organism>
<feature type="domain" description="Solute-binding protein family 3/N-terminal" evidence="6">
    <location>
        <begin position="41"/>
        <end position="259"/>
    </location>
</feature>
<dbReference type="CDD" id="cd13530">
    <property type="entry name" value="PBP2_peptides_like"/>
    <property type="match status" value="1"/>
</dbReference>
<dbReference type="InterPro" id="IPR001638">
    <property type="entry name" value="Solute-binding_3/MltF_N"/>
</dbReference>
<dbReference type="PANTHER" id="PTHR35936">
    <property type="entry name" value="MEMBRANE-BOUND LYTIC MUREIN TRANSGLYCOSYLASE F"/>
    <property type="match status" value="1"/>
</dbReference>
<dbReference type="Pfam" id="PF00497">
    <property type="entry name" value="SBP_bac_3"/>
    <property type="match status" value="1"/>
</dbReference>
<sequence length="263" mass="27953">MTPNRMSSLPRVAACLAAALTLTATATAAPRTLAQIQAAGTLRLATEGAFPPFNFYQQKALVGFEVDLGNALGKALNLKVEWVVQPFDGLLIGLNQGRYDAVMASHAITPERQKAVDFLNPHYCSTVNIVAKKGGPLTRAALAGKTVGTQIGTAQIPILQAIPNIGGVKTFPNDPAVLTALQSGRVDAWSSNGPVVAYMLKQTGQQKNILIGETISNERNAGAVARNNTALRAALNTTLARLMNDGTYLKISQQWFGQDIRCK</sequence>
<reference evidence="7 8" key="1">
    <citation type="submission" date="2024-09" db="EMBL/GenBank/DDBJ databases">
        <authorList>
            <person name="Sun Q."/>
            <person name="Mori K."/>
        </authorList>
    </citation>
    <scope>NUCLEOTIDE SEQUENCE [LARGE SCALE GENOMIC DNA]</scope>
    <source>
        <strain evidence="7 8">JCM 13503</strain>
    </source>
</reference>
<name>A0ABV6B3S7_9DEIO</name>
<comment type="similarity">
    <text evidence="2 4">Belongs to the bacterial solute-binding protein 3 family.</text>
</comment>
<evidence type="ECO:0000256" key="2">
    <source>
        <dbReference type="ARBA" id="ARBA00010333"/>
    </source>
</evidence>
<dbReference type="PANTHER" id="PTHR35936:SF19">
    <property type="entry name" value="AMINO-ACID-BINDING PROTEIN YXEM-RELATED"/>
    <property type="match status" value="1"/>
</dbReference>
<protein>
    <submittedName>
        <fullName evidence="7">ABC transporter substrate-binding protein</fullName>
    </submittedName>
</protein>
<comment type="subcellular location">
    <subcellularLocation>
        <location evidence="1">Cell envelope</location>
    </subcellularLocation>
</comment>
<evidence type="ECO:0000256" key="3">
    <source>
        <dbReference type="ARBA" id="ARBA00022729"/>
    </source>
</evidence>
<proteinExistence type="inferred from homology"/>
<comment type="caution">
    <text evidence="7">The sequence shown here is derived from an EMBL/GenBank/DDBJ whole genome shotgun (WGS) entry which is preliminary data.</text>
</comment>
<gene>
    <name evidence="7" type="ORF">ACFFLM_18215</name>
</gene>
<dbReference type="SUPFAM" id="SSF53850">
    <property type="entry name" value="Periplasmic binding protein-like II"/>
    <property type="match status" value="1"/>
</dbReference>
<dbReference type="Proteomes" id="UP001589733">
    <property type="component" value="Unassembled WGS sequence"/>
</dbReference>
<dbReference type="InterPro" id="IPR018313">
    <property type="entry name" value="SBP_3_CS"/>
</dbReference>
<dbReference type="RefSeq" id="WP_380013616.1">
    <property type="nucleotide sequence ID" value="NZ_JBHLYR010000058.1"/>
</dbReference>
<evidence type="ECO:0000256" key="1">
    <source>
        <dbReference type="ARBA" id="ARBA00004196"/>
    </source>
</evidence>
<feature type="chain" id="PRO_5046712145" evidence="5">
    <location>
        <begin position="29"/>
        <end position="263"/>
    </location>
</feature>
<dbReference type="Gene3D" id="3.40.190.10">
    <property type="entry name" value="Periplasmic binding protein-like II"/>
    <property type="match status" value="2"/>
</dbReference>
<keyword evidence="8" id="KW-1185">Reference proteome</keyword>